<evidence type="ECO:0000256" key="1">
    <source>
        <dbReference type="ARBA" id="ARBA00001947"/>
    </source>
</evidence>
<dbReference type="Pfam" id="PF05193">
    <property type="entry name" value="Peptidase_M16_C"/>
    <property type="match status" value="2"/>
</dbReference>
<evidence type="ECO:0000256" key="2">
    <source>
        <dbReference type="ARBA" id="ARBA00007261"/>
    </source>
</evidence>
<name>A0A5B7TW16_9FLAO</name>
<dbReference type="GO" id="GO:0006508">
    <property type="term" value="P:proteolysis"/>
    <property type="evidence" value="ECO:0007669"/>
    <property type="project" value="UniProtKB-KW"/>
</dbReference>
<dbReference type="EMBL" id="CP040749">
    <property type="protein sequence ID" value="QCX39286.1"/>
    <property type="molecule type" value="Genomic_DNA"/>
</dbReference>
<dbReference type="KEGG" id="fbe:FF125_12870"/>
<feature type="domain" description="Peptidase M16 C-terminal" evidence="11">
    <location>
        <begin position="697"/>
        <end position="867"/>
    </location>
</feature>
<evidence type="ECO:0000256" key="8">
    <source>
        <dbReference type="RuleBase" id="RU004447"/>
    </source>
</evidence>
<dbReference type="RefSeq" id="WP_138950147.1">
    <property type="nucleotide sequence ID" value="NZ_CP040749.1"/>
</dbReference>
<evidence type="ECO:0000256" key="6">
    <source>
        <dbReference type="ARBA" id="ARBA00022833"/>
    </source>
</evidence>
<keyword evidence="5" id="KW-0378">Hydrolase</keyword>
<evidence type="ECO:0000256" key="3">
    <source>
        <dbReference type="ARBA" id="ARBA00022670"/>
    </source>
</evidence>
<evidence type="ECO:0000313" key="12">
    <source>
        <dbReference type="EMBL" id="QCX39286.1"/>
    </source>
</evidence>
<feature type="chain" id="PRO_5023037603" evidence="9">
    <location>
        <begin position="20"/>
        <end position="937"/>
    </location>
</feature>
<keyword evidence="13" id="KW-1185">Reference proteome</keyword>
<dbReference type="SUPFAM" id="SSF63411">
    <property type="entry name" value="LuxS/MPP-like metallohydrolase"/>
    <property type="match status" value="4"/>
</dbReference>
<accession>A0A5B7TW16</accession>
<evidence type="ECO:0000259" key="11">
    <source>
        <dbReference type="Pfam" id="PF05193"/>
    </source>
</evidence>
<comment type="cofactor">
    <cofactor evidence="1">
        <name>Zn(2+)</name>
        <dbReference type="ChEBI" id="CHEBI:29105"/>
    </cofactor>
</comment>
<proteinExistence type="inferred from homology"/>
<comment type="similarity">
    <text evidence="2 8">Belongs to the peptidase M16 family.</text>
</comment>
<evidence type="ECO:0000259" key="10">
    <source>
        <dbReference type="Pfam" id="PF00675"/>
    </source>
</evidence>
<feature type="domain" description="Peptidase M16 C-terminal" evidence="11">
    <location>
        <begin position="207"/>
        <end position="390"/>
    </location>
</feature>
<dbReference type="AlphaFoldDB" id="A0A5B7TW16"/>
<dbReference type="Gene3D" id="3.30.830.10">
    <property type="entry name" value="Metalloenzyme, LuxS/M16 peptidase-like"/>
    <property type="match status" value="4"/>
</dbReference>
<evidence type="ECO:0000256" key="9">
    <source>
        <dbReference type="SAM" id="SignalP"/>
    </source>
</evidence>
<dbReference type="InterPro" id="IPR050626">
    <property type="entry name" value="Peptidase_M16"/>
</dbReference>
<gene>
    <name evidence="12" type="ORF">FF125_12870</name>
</gene>
<feature type="domain" description="Peptidase M16 N-terminal" evidence="10">
    <location>
        <begin position="52"/>
        <end position="189"/>
    </location>
</feature>
<keyword evidence="3" id="KW-0645">Protease</keyword>
<evidence type="ECO:0000256" key="4">
    <source>
        <dbReference type="ARBA" id="ARBA00022723"/>
    </source>
</evidence>
<dbReference type="PROSITE" id="PS00143">
    <property type="entry name" value="INSULINASE"/>
    <property type="match status" value="1"/>
</dbReference>
<dbReference type="PANTHER" id="PTHR43690:SF34">
    <property type="entry name" value="ZINC PROTEASE PQQL-LIKE"/>
    <property type="match status" value="1"/>
</dbReference>
<evidence type="ECO:0000256" key="7">
    <source>
        <dbReference type="ARBA" id="ARBA00023049"/>
    </source>
</evidence>
<organism evidence="12 13">
    <name type="scientific">Aureibaculum algae</name>
    <dbReference type="NCBI Taxonomy" id="2584122"/>
    <lineage>
        <taxon>Bacteria</taxon>
        <taxon>Pseudomonadati</taxon>
        <taxon>Bacteroidota</taxon>
        <taxon>Flavobacteriia</taxon>
        <taxon>Flavobacteriales</taxon>
        <taxon>Flavobacteriaceae</taxon>
        <taxon>Aureibaculum</taxon>
    </lineage>
</organism>
<keyword evidence="7" id="KW-0482">Metalloprotease</keyword>
<dbReference type="Pfam" id="PF00675">
    <property type="entry name" value="Peptidase_M16"/>
    <property type="match status" value="1"/>
</dbReference>
<dbReference type="InterPro" id="IPR001431">
    <property type="entry name" value="Pept_M16_Zn_BS"/>
</dbReference>
<dbReference type="InterPro" id="IPR007863">
    <property type="entry name" value="Peptidase_M16_C"/>
</dbReference>
<dbReference type="InterPro" id="IPR011249">
    <property type="entry name" value="Metalloenz_LuxS/M16"/>
</dbReference>
<evidence type="ECO:0000313" key="13">
    <source>
        <dbReference type="Proteomes" id="UP000306229"/>
    </source>
</evidence>
<dbReference type="PANTHER" id="PTHR43690">
    <property type="entry name" value="NARDILYSIN"/>
    <property type="match status" value="1"/>
</dbReference>
<dbReference type="OrthoDB" id="9811314at2"/>
<keyword evidence="4" id="KW-0479">Metal-binding</keyword>
<dbReference type="GO" id="GO:0046872">
    <property type="term" value="F:metal ion binding"/>
    <property type="evidence" value="ECO:0007669"/>
    <property type="project" value="UniProtKB-KW"/>
</dbReference>
<evidence type="ECO:0000256" key="5">
    <source>
        <dbReference type="ARBA" id="ARBA00022801"/>
    </source>
</evidence>
<reference evidence="12 13" key="1">
    <citation type="submission" date="2019-05" db="EMBL/GenBank/DDBJ databases">
        <title>Algicella ahnfeltiae gen. nov., sp. nov., a novel marine bacterium of the family Flavobacteriaceae isolated from a red alga.</title>
        <authorList>
            <person name="Nedashkovskaya O.I."/>
            <person name="Kukhlevskiy A.D."/>
            <person name="Kim S.-G."/>
            <person name="Zhukova N.V."/>
            <person name="Mikhailov V.V."/>
        </authorList>
    </citation>
    <scope>NUCLEOTIDE SEQUENCE [LARGE SCALE GENOMIC DNA]</scope>
    <source>
        <strain evidence="12 13">10Alg115</strain>
    </source>
</reference>
<keyword evidence="6" id="KW-0862">Zinc</keyword>
<feature type="signal peptide" evidence="9">
    <location>
        <begin position="1"/>
        <end position="19"/>
    </location>
</feature>
<sequence length="937" mass="106426">MRKLIFALAMIIASGNMFAQETIDLSSKIPTDPNIRTGKLENGLTYYLRNNGKPEDKVVLRLAINAGSILEDDDQQGLAHFMEHMNFNGTKNFKKNELVDYLQSIGVKFGAHLNAYTSFDETVYMLPIPSDNEEKLEKGFQIIEDWAFNALLTDDEIDKERGVVLEEYRIGLGADKRMLANYLPKMMYNSQYAERLPIGKKNILETFKPEVIKRFRDDWYRPDLMAVIAVGDVDLDKLEAKIKEHFTKAKAKKNPRERKVFDVPNHEETFVAIETDKEATFNRVQLLYKDRKPKEVETNLEDYRNSIVKGLFSQMLNNRLQELTNGENPPFVYGATYYGGTYARSKNAYQSFAMTSPTGQLTALKTLLEENERVKRHGFQKGEFERAKTAILARMDKAFQNKDKNESDRYVGEYVRNFLEQEPIPGIEWEYDFYKKALPTIQLDEVNGLIANYLHDDNRVVVITGSEKEGIPKVTEKQVTDLLVEVEKSDIQPYQDSDLGEALMTEIPKLGAIIKEVKDENLGTTTLTFVNGATVVYKKTDFKDDEVLFEAFSYGGTNEYDLETYKKTARANGGLNEAGVNGFNKTDLGKMLTGKIAGVRPYIGSESEGMSGNATPKDLETLFQLIYLNFTSLNKDEKAFTSFASKQKAFLGSIMSNPSIYFQIELGKFMNEKNERYMGFPTPEEFDAADYNLAYEKYKERFANAGDFKFYFVGNFDEAKLREFSKQYIASLPSTNVKEDIKDLGFRSLSGSHEKIVKKGSEPKSSVLIQYKGETKYNAKDDHMLQSLGEILTIKLIEKLREEEAGVYGVGARGGLDKMPYGSYSFTISFPCGPDNVEKLKEAALAQVQEIIENGPTEEDVEKVKQAQLLDYKENLKKNKYWISALKNSDYNKSDSSKILGKTKDIGSITAEKIQAVANKYLTDGYILAILYPEDKE</sequence>
<dbReference type="Proteomes" id="UP000306229">
    <property type="component" value="Chromosome"/>
</dbReference>
<keyword evidence="9" id="KW-0732">Signal</keyword>
<protein>
    <submittedName>
        <fullName evidence="12">Insulinase family protein</fullName>
    </submittedName>
</protein>
<dbReference type="GO" id="GO:0004222">
    <property type="term" value="F:metalloendopeptidase activity"/>
    <property type="evidence" value="ECO:0007669"/>
    <property type="project" value="InterPro"/>
</dbReference>
<dbReference type="InterPro" id="IPR011765">
    <property type="entry name" value="Pept_M16_N"/>
</dbReference>